<evidence type="ECO:0000313" key="2">
    <source>
        <dbReference type="EMBL" id="GAT49669.1"/>
    </source>
</evidence>
<evidence type="ECO:0000313" key="3">
    <source>
        <dbReference type="Proteomes" id="UP000815677"/>
    </source>
</evidence>
<reference evidence="2" key="1">
    <citation type="submission" date="2014-09" db="EMBL/GenBank/DDBJ databases">
        <title>Genome sequence of the luminous mushroom Mycena chlorophos for searching fungal bioluminescence genes.</title>
        <authorList>
            <person name="Tanaka Y."/>
            <person name="Kasuga D."/>
            <person name="Oba Y."/>
            <person name="Hase S."/>
            <person name="Sato K."/>
            <person name="Oba Y."/>
            <person name="Sakakibara Y."/>
        </authorList>
    </citation>
    <scope>NUCLEOTIDE SEQUENCE</scope>
</reference>
<keyword evidence="1" id="KW-0472">Membrane</keyword>
<name>A0ABQ0LEV4_MYCCL</name>
<dbReference type="Proteomes" id="UP000815677">
    <property type="component" value="Unassembled WGS sequence"/>
</dbReference>
<feature type="transmembrane region" description="Helical" evidence="1">
    <location>
        <begin position="15"/>
        <end position="36"/>
    </location>
</feature>
<organism evidence="2 3">
    <name type="scientific">Mycena chlorophos</name>
    <name type="common">Agaric fungus</name>
    <name type="synonym">Agaricus chlorophos</name>
    <dbReference type="NCBI Taxonomy" id="658473"/>
    <lineage>
        <taxon>Eukaryota</taxon>
        <taxon>Fungi</taxon>
        <taxon>Dikarya</taxon>
        <taxon>Basidiomycota</taxon>
        <taxon>Agaricomycotina</taxon>
        <taxon>Agaricomycetes</taxon>
        <taxon>Agaricomycetidae</taxon>
        <taxon>Agaricales</taxon>
        <taxon>Marasmiineae</taxon>
        <taxon>Mycenaceae</taxon>
        <taxon>Mycena</taxon>
    </lineage>
</organism>
<dbReference type="EMBL" id="DF845749">
    <property type="protein sequence ID" value="GAT49669.1"/>
    <property type="molecule type" value="Genomic_DNA"/>
</dbReference>
<evidence type="ECO:0000256" key="1">
    <source>
        <dbReference type="SAM" id="Phobius"/>
    </source>
</evidence>
<keyword evidence="3" id="KW-1185">Reference proteome</keyword>
<sequence length="175" mass="18792">MQPFMPDPSEYTFHLVRSAASSAMAAFLLLAICVLMRGGVRAILRTDGIFSKAFGGCGRARMSEYMGVSSVGWRGVARPSPGSGPPRGFALFIWLEEDIRTVEHLWDAYGEEFGCPARGDGVVAEAQVAARSRDRLCCRIGCLYPPARNIDELILGWAEGAVVVVGPVLGPVCAQ</sequence>
<proteinExistence type="predicted"/>
<gene>
    <name evidence="2" type="ORF">MCHLO_06966</name>
</gene>
<protein>
    <submittedName>
        <fullName evidence="2">Uncharacterized protein</fullName>
    </submittedName>
</protein>
<keyword evidence="1" id="KW-0812">Transmembrane</keyword>
<keyword evidence="1" id="KW-1133">Transmembrane helix</keyword>
<accession>A0ABQ0LEV4</accession>